<proteinExistence type="predicted"/>
<reference evidence="4" key="1">
    <citation type="journal article" date="2019" name="Int. J. Syst. Evol. Microbiol.">
        <title>The Global Catalogue of Microorganisms (GCM) 10K type strain sequencing project: providing services to taxonomists for standard genome sequencing and annotation.</title>
        <authorList>
            <consortium name="The Broad Institute Genomics Platform"/>
            <consortium name="The Broad Institute Genome Sequencing Center for Infectious Disease"/>
            <person name="Wu L."/>
            <person name="Ma J."/>
        </authorList>
    </citation>
    <scope>NUCLEOTIDE SEQUENCE [LARGE SCALE GENOMIC DNA]</scope>
    <source>
        <strain evidence="4">JCM 4594</strain>
    </source>
</reference>
<keyword evidence="1" id="KW-0418">Kinase</keyword>
<dbReference type="Gene3D" id="3.30.565.10">
    <property type="entry name" value="Histidine kinase-like ATPase, C-terminal domain"/>
    <property type="match status" value="1"/>
</dbReference>
<keyword evidence="4" id="KW-1185">Reference proteome</keyword>
<evidence type="ECO:0000313" key="4">
    <source>
        <dbReference type="Proteomes" id="UP000600946"/>
    </source>
</evidence>
<evidence type="ECO:0000259" key="2">
    <source>
        <dbReference type="Pfam" id="PF13581"/>
    </source>
</evidence>
<protein>
    <recommendedName>
        <fullName evidence="2">Histidine kinase/HSP90-like ATPase domain-containing protein</fullName>
    </recommendedName>
</protein>
<accession>A0ABQ2ZS01</accession>
<dbReference type="PANTHER" id="PTHR35526">
    <property type="entry name" value="ANTI-SIGMA-F FACTOR RSBW-RELATED"/>
    <property type="match status" value="1"/>
</dbReference>
<sequence length="163" mass="17156">MVELAVTELATNVIKHVGEGVPATVVLEPGEGRLRIEVHDTGHAVPAVAEPNDGDECGRGLHLLAALALGWGTTLTATGKAVWCEIAMPPGQLCPRVERASQALTSYRRLAEGKVSADADRLSVLEASVVGLVADLLHWVVPHGCDPDEVLDRAQARFEADAA</sequence>
<dbReference type="SUPFAM" id="SSF55874">
    <property type="entry name" value="ATPase domain of HSP90 chaperone/DNA topoisomerase II/histidine kinase"/>
    <property type="match status" value="1"/>
</dbReference>
<organism evidence="3 4">
    <name type="scientific">Streptomyces xanthochromogenes</name>
    <dbReference type="NCBI Taxonomy" id="67384"/>
    <lineage>
        <taxon>Bacteria</taxon>
        <taxon>Bacillati</taxon>
        <taxon>Actinomycetota</taxon>
        <taxon>Actinomycetes</taxon>
        <taxon>Kitasatosporales</taxon>
        <taxon>Streptomycetaceae</taxon>
        <taxon>Streptomyces</taxon>
    </lineage>
</organism>
<gene>
    <name evidence="3" type="ORF">GCM10010326_13040</name>
</gene>
<feature type="domain" description="Histidine kinase/HSP90-like ATPase" evidence="2">
    <location>
        <begin position="2"/>
        <end position="68"/>
    </location>
</feature>
<name>A0ABQ2ZS01_9ACTN</name>
<dbReference type="Proteomes" id="UP000600946">
    <property type="component" value="Unassembled WGS sequence"/>
</dbReference>
<dbReference type="Pfam" id="PF13581">
    <property type="entry name" value="HATPase_c_2"/>
    <property type="match status" value="1"/>
</dbReference>
<dbReference type="InterPro" id="IPR036890">
    <property type="entry name" value="HATPase_C_sf"/>
</dbReference>
<comment type="caution">
    <text evidence="3">The sequence shown here is derived from an EMBL/GenBank/DDBJ whole genome shotgun (WGS) entry which is preliminary data.</text>
</comment>
<keyword evidence="1" id="KW-0808">Transferase</keyword>
<dbReference type="CDD" id="cd16936">
    <property type="entry name" value="HATPase_RsbW-like"/>
    <property type="match status" value="1"/>
</dbReference>
<keyword evidence="1" id="KW-0723">Serine/threonine-protein kinase</keyword>
<dbReference type="EMBL" id="BMUU01000002">
    <property type="protein sequence ID" value="GGY21538.1"/>
    <property type="molecule type" value="Genomic_DNA"/>
</dbReference>
<dbReference type="InterPro" id="IPR003594">
    <property type="entry name" value="HATPase_dom"/>
</dbReference>
<evidence type="ECO:0000256" key="1">
    <source>
        <dbReference type="ARBA" id="ARBA00022527"/>
    </source>
</evidence>
<dbReference type="PANTHER" id="PTHR35526:SF3">
    <property type="entry name" value="ANTI-SIGMA-F FACTOR RSBW"/>
    <property type="match status" value="1"/>
</dbReference>
<evidence type="ECO:0000313" key="3">
    <source>
        <dbReference type="EMBL" id="GGY21538.1"/>
    </source>
</evidence>
<dbReference type="InterPro" id="IPR050267">
    <property type="entry name" value="Anti-sigma-factor_SerPK"/>
</dbReference>